<proteinExistence type="predicted"/>
<dbReference type="Proteomes" id="UP000045039">
    <property type="component" value="Unassembled WGS sequence"/>
</dbReference>
<feature type="chain" id="PRO_5015027757" evidence="1">
    <location>
        <begin position="25"/>
        <end position="319"/>
    </location>
</feature>
<feature type="signal peptide" evidence="1">
    <location>
        <begin position="1"/>
        <end position="24"/>
    </location>
</feature>
<gene>
    <name evidence="4" type="ORF">ALP65_03565</name>
    <name evidence="3" type="ORF">PAERUG_P19_London_7_VIM_2_05_10_03646</name>
</gene>
<keyword evidence="1" id="KW-0732">Signal</keyword>
<evidence type="ECO:0000259" key="2">
    <source>
        <dbReference type="Pfam" id="PF12697"/>
    </source>
</evidence>
<protein>
    <submittedName>
        <fullName evidence="3">Soluble epoxide hydrolase</fullName>
        <ecNumber evidence="3">3.3.2.10</ecNumber>
    </submittedName>
</protein>
<dbReference type="Proteomes" id="UP000270834">
    <property type="component" value="Unassembled WGS sequence"/>
</dbReference>
<dbReference type="Pfam" id="PF12697">
    <property type="entry name" value="Abhydrolase_6"/>
    <property type="match status" value="1"/>
</dbReference>
<keyword evidence="3" id="KW-0378">Hydrolase</keyword>
<reference evidence="3" key="2">
    <citation type="submission" date="2015-06" db="EMBL/GenBank/DDBJ databases">
        <authorList>
            <person name="Radhakrishnan R."/>
            <person name="Underwood A."/>
            <person name="Al-Shahib A."/>
        </authorList>
    </citation>
    <scope>NUCLEOTIDE SEQUENCE</scope>
    <source>
        <strain evidence="3">P19_London_7_VIM_2_05_10</strain>
    </source>
</reference>
<evidence type="ECO:0000313" key="5">
    <source>
        <dbReference type="Proteomes" id="UP000045039"/>
    </source>
</evidence>
<evidence type="ECO:0000313" key="4">
    <source>
        <dbReference type="EMBL" id="RMS59908.1"/>
    </source>
</evidence>
<dbReference type="SMR" id="A0A071KVQ1"/>
<accession>A0A071KVQ1</accession>
<reference evidence="4 6" key="3">
    <citation type="submission" date="2018-08" db="EMBL/GenBank/DDBJ databases">
        <title>Recombination of ecologically and evolutionarily significant loci maintains genetic cohesion in the Pseudomonas syringae species complex.</title>
        <authorList>
            <person name="Dillon M."/>
            <person name="Thakur S."/>
            <person name="Almeida R.N.D."/>
            <person name="Weir B.S."/>
            <person name="Guttman D.S."/>
        </authorList>
    </citation>
    <scope>NUCLEOTIDE SEQUENCE [LARGE SCALE GENOMIC DNA]</scope>
    <source>
        <strain evidence="4 6">ICMP 7846</strain>
    </source>
</reference>
<dbReference type="RefSeq" id="WP_003110290.1">
    <property type="nucleotide sequence ID" value="NZ_AP014651.1"/>
</dbReference>
<evidence type="ECO:0000313" key="3">
    <source>
        <dbReference type="EMBL" id="CRP16970.1"/>
    </source>
</evidence>
<dbReference type="InterPro" id="IPR029058">
    <property type="entry name" value="AB_hydrolase_fold"/>
</dbReference>
<dbReference type="EC" id="3.3.2.10" evidence="3"/>
<dbReference type="Gene3D" id="3.40.50.1820">
    <property type="entry name" value="alpha/beta hydrolase"/>
    <property type="match status" value="1"/>
</dbReference>
<dbReference type="eggNOG" id="COG0596">
    <property type="taxonomic scope" value="Bacteria"/>
</dbReference>
<dbReference type="AlphaFoldDB" id="A0A071KVQ1"/>
<dbReference type="InterPro" id="IPR000073">
    <property type="entry name" value="AB_hydrolase_1"/>
</dbReference>
<dbReference type="PANTHER" id="PTHR43329">
    <property type="entry name" value="EPOXIDE HYDROLASE"/>
    <property type="match status" value="1"/>
</dbReference>
<name>A0A071KVQ1_PSEAI</name>
<dbReference type="SUPFAM" id="SSF53474">
    <property type="entry name" value="alpha/beta-Hydrolases"/>
    <property type="match status" value="1"/>
</dbReference>
<evidence type="ECO:0000313" key="6">
    <source>
        <dbReference type="Proteomes" id="UP000270834"/>
    </source>
</evidence>
<evidence type="ECO:0000256" key="1">
    <source>
        <dbReference type="SAM" id="SignalP"/>
    </source>
</evidence>
<feature type="domain" description="AB hydrolase-1" evidence="2">
    <location>
        <begin position="57"/>
        <end position="305"/>
    </location>
</feature>
<sequence>MILDRLCRGLLAGIALTFSLGGFAAEEFPVPNGFESAYREVDGVKLHYVKGGQGPLVMLVHGFGQTWYEWHQLMPELAKRFTVIAPDLPGLGQSEPPKTGYSGEQVAVYLHKLARQFSPDRPFDLVAHDIGIWNTYPMVVKNQADIARLVYMEAPIPDARIYRFPAFTAQGESLVWHFSFFAADDRLAETLIAGKERFFLEHFIKSHASNTEVFSERLLDLYARSYAKPHSLNASFEYYRALNESVRQNAELAKTRLQMPTMTLAGGGHGGMGTFQLEQMKAYAEDVEGHVLPGCGHWLPEECAAPMNRLVIDFLSRGR</sequence>
<dbReference type="OMA" id="WQFSFNA"/>
<dbReference type="EMBL" id="CVVU01000210">
    <property type="protein sequence ID" value="CRP16970.1"/>
    <property type="molecule type" value="Genomic_DNA"/>
</dbReference>
<reference evidence="5" key="1">
    <citation type="submission" date="2015-06" db="EMBL/GenBank/DDBJ databases">
        <authorList>
            <person name="Radhakrishnan Rajesh"/>
            <person name="Underwood Anthony"/>
            <person name="Al-Shahib Ali"/>
        </authorList>
    </citation>
    <scope>NUCLEOTIDE SEQUENCE [LARGE SCALE GENOMIC DNA]</scope>
    <source>
        <strain evidence="5">P19_London_7_VIM_2_05_10</strain>
    </source>
</reference>
<comment type="caution">
    <text evidence="3">The sequence shown here is derived from an EMBL/GenBank/DDBJ whole genome shotgun (WGS) entry which is preliminary data.</text>
</comment>
<organism evidence="3 5">
    <name type="scientific">Pseudomonas aeruginosa</name>
    <dbReference type="NCBI Taxonomy" id="287"/>
    <lineage>
        <taxon>Bacteria</taxon>
        <taxon>Pseudomonadati</taxon>
        <taxon>Pseudomonadota</taxon>
        <taxon>Gammaproteobacteria</taxon>
        <taxon>Pseudomonadales</taxon>
        <taxon>Pseudomonadaceae</taxon>
        <taxon>Pseudomonas</taxon>
    </lineage>
</organism>
<dbReference type="EMBL" id="RBSQ01000364">
    <property type="protein sequence ID" value="RMS59908.1"/>
    <property type="molecule type" value="Genomic_DNA"/>
</dbReference>
<dbReference type="GO" id="GO:0004301">
    <property type="term" value="F:epoxide hydrolase activity"/>
    <property type="evidence" value="ECO:0007669"/>
    <property type="project" value="UniProtKB-EC"/>
</dbReference>